<evidence type="ECO:0000256" key="1">
    <source>
        <dbReference type="ARBA" id="ARBA00022723"/>
    </source>
</evidence>
<keyword evidence="1 3" id="KW-0479">Metal-binding</keyword>
<feature type="non-terminal residue" evidence="5">
    <location>
        <position position="1"/>
    </location>
</feature>
<evidence type="ECO:0000256" key="3">
    <source>
        <dbReference type="RuleBase" id="RU366061"/>
    </source>
</evidence>
<dbReference type="GO" id="GO:0032453">
    <property type="term" value="F:histone H3K4 demethylase activity"/>
    <property type="evidence" value="ECO:0007669"/>
    <property type="project" value="TreeGrafter"/>
</dbReference>
<dbReference type="PANTHER" id="PTHR13096">
    <property type="entry name" value="MINA53 MYC INDUCED NUCLEAR ANTIGEN"/>
    <property type="match status" value="1"/>
</dbReference>
<dbReference type="Pfam" id="PF08007">
    <property type="entry name" value="JmjC_2"/>
    <property type="match status" value="1"/>
</dbReference>
<dbReference type="GO" id="GO:0051864">
    <property type="term" value="F:histone H3K36 demethylase activity"/>
    <property type="evidence" value="ECO:0007669"/>
    <property type="project" value="TreeGrafter"/>
</dbReference>
<dbReference type="Proteomes" id="UP000676336">
    <property type="component" value="Unassembled WGS sequence"/>
</dbReference>
<evidence type="ECO:0000256" key="2">
    <source>
        <dbReference type="ARBA" id="ARBA00023004"/>
    </source>
</evidence>
<comment type="function">
    <text evidence="3">Oxygenase that can act as both a histone lysine demethylase and a ribosomal histidine hydroxylase.</text>
</comment>
<keyword evidence="3" id="KW-0539">Nucleus</keyword>
<comment type="subcellular location">
    <subcellularLocation>
        <location evidence="3">Nucleus</location>
    </subcellularLocation>
</comment>
<comment type="caution">
    <text evidence="5">The sequence shown here is derived from an EMBL/GenBank/DDBJ whole genome shotgun (WGS) entry which is preliminary data.</text>
</comment>
<accession>A0A8S3B448</accession>
<dbReference type="InterPro" id="IPR039994">
    <property type="entry name" value="NO66-like"/>
</dbReference>
<keyword evidence="2 3" id="KW-0408">Iron</keyword>
<dbReference type="SUPFAM" id="SSF51197">
    <property type="entry name" value="Clavaminate synthase-like"/>
    <property type="match status" value="1"/>
</dbReference>
<gene>
    <name evidence="5" type="ORF">SMN809_LOCUS45931</name>
</gene>
<comment type="cofactor">
    <cofactor evidence="3">
        <name>Fe(2+)</name>
        <dbReference type="ChEBI" id="CHEBI:29033"/>
    </cofactor>
    <text evidence="3">Binds 1 Fe(2+) ion per subunit.</text>
</comment>
<reference evidence="5" key="1">
    <citation type="submission" date="2021-02" db="EMBL/GenBank/DDBJ databases">
        <authorList>
            <person name="Nowell W R."/>
        </authorList>
    </citation>
    <scope>NUCLEOTIDE SEQUENCE</scope>
</reference>
<dbReference type="GO" id="GO:0005506">
    <property type="term" value="F:iron ion binding"/>
    <property type="evidence" value="ECO:0007669"/>
    <property type="project" value="UniProtKB-UniRule"/>
</dbReference>
<keyword evidence="3" id="KW-0804">Transcription</keyword>
<comment type="similarity">
    <text evidence="3">Belongs to the ROX family.</text>
</comment>
<dbReference type="AlphaFoldDB" id="A0A8S3B448"/>
<evidence type="ECO:0000259" key="4">
    <source>
        <dbReference type="Pfam" id="PF08007"/>
    </source>
</evidence>
<dbReference type="InterPro" id="IPR003347">
    <property type="entry name" value="JmjC_dom"/>
</dbReference>
<keyword evidence="3" id="KW-0560">Oxidoreductase</keyword>
<proteinExistence type="inferred from homology"/>
<sequence length="76" mass="8443">VLFLIGRARPAVVWDAYNEGCSVRILNPHTYSTSVWKLLSTLQEYFGSLVGANTYLTPPGSQGFAPHYGMNKYICT</sequence>
<dbReference type="GO" id="GO:0005730">
    <property type="term" value="C:nucleolus"/>
    <property type="evidence" value="ECO:0007669"/>
    <property type="project" value="TreeGrafter"/>
</dbReference>
<dbReference type="EC" id="1.14.11.-" evidence="3"/>
<name>A0A8S3B448_9BILA</name>
<dbReference type="PANTHER" id="PTHR13096:SF8">
    <property type="entry name" value="RIBOSOMAL OXYGENASE 1"/>
    <property type="match status" value="1"/>
</dbReference>
<keyword evidence="3" id="KW-0223">Dioxygenase</keyword>
<keyword evidence="3" id="KW-0805">Transcription regulation</keyword>
<protein>
    <recommendedName>
        <fullName evidence="3">Bifunctional lysine-specific demethylase and histidyl-hydroxylase</fullName>
        <ecNumber evidence="3">1.14.11.-</ecNumber>
    </recommendedName>
</protein>
<evidence type="ECO:0000313" key="5">
    <source>
        <dbReference type="EMBL" id="CAF4770933.1"/>
    </source>
</evidence>
<organism evidence="5 6">
    <name type="scientific">Rotaria magnacalcarata</name>
    <dbReference type="NCBI Taxonomy" id="392030"/>
    <lineage>
        <taxon>Eukaryota</taxon>
        <taxon>Metazoa</taxon>
        <taxon>Spiralia</taxon>
        <taxon>Gnathifera</taxon>
        <taxon>Rotifera</taxon>
        <taxon>Eurotatoria</taxon>
        <taxon>Bdelloidea</taxon>
        <taxon>Philodinida</taxon>
        <taxon>Philodinidae</taxon>
        <taxon>Rotaria</taxon>
    </lineage>
</organism>
<dbReference type="Gene3D" id="2.60.120.650">
    <property type="entry name" value="Cupin"/>
    <property type="match status" value="1"/>
</dbReference>
<evidence type="ECO:0000313" key="6">
    <source>
        <dbReference type="Proteomes" id="UP000676336"/>
    </source>
</evidence>
<dbReference type="EMBL" id="CAJOBI010141733">
    <property type="protein sequence ID" value="CAF4770933.1"/>
    <property type="molecule type" value="Genomic_DNA"/>
</dbReference>
<feature type="domain" description="JmjC" evidence="4">
    <location>
        <begin position="25"/>
        <end position="68"/>
    </location>
</feature>